<comment type="similarity">
    <text evidence="3">Belongs to the PIGG/PIGN/PIGO family. PIGG subfamily.</text>
</comment>
<keyword evidence="6" id="KW-0812">Transmembrane</keyword>
<dbReference type="GO" id="GO:0006506">
    <property type="term" value="P:GPI anchor biosynthetic process"/>
    <property type="evidence" value="ECO:0007669"/>
    <property type="project" value="UniProtKB-UniPathway"/>
</dbReference>
<gene>
    <name evidence="10" type="ORF">GWI33_013749</name>
</gene>
<dbReference type="InterPro" id="IPR002591">
    <property type="entry name" value="Phosphodiest/P_Trfase"/>
</dbReference>
<protein>
    <recommendedName>
        <fullName evidence="12">GPI ethanolamine phosphate transferase 2</fullName>
    </recommendedName>
</protein>
<evidence type="ECO:0000256" key="3">
    <source>
        <dbReference type="ARBA" id="ARBA00005315"/>
    </source>
</evidence>
<evidence type="ECO:0000313" key="10">
    <source>
        <dbReference type="EMBL" id="KAF7273552.1"/>
    </source>
</evidence>
<comment type="pathway">
    <text evidence="2">Glycolipid biosynthesis; glycosylphosphatidylinositol-anchor biosynthesis.</text>
</comment>
<accession>A0A834IGG4</accession>
<evidence type="ECO:0000256" key="1">
    <source>
        <dbReference type="ARBA" id="ARBA00004477"/>
    </source>
</evidence>
<keyword evidence="11" id="KW-1185">Reference proteome</keyword>
<dbReference type="EMBL" id="JAACXV010013371">
    <property type="protein sequence ID" value="KAF7273552.1"/>
    <property type="molecule type" value="Genomic_DNA"/>
</dbReference>
<keyword evidence="4" id="KW-0337">GPI-anchor biosynthesis</keyword>
<dbReference type="Pfam" id="PF01663">
    <property type="entry name" value="Phosphodiest"/>
    <property type="match status" value="1"/>
</dbReference>
<proteinExistence type="inferred from homology"/>
<dbReference type="PANTHER" id="PTHR23072:SF0">
    <property type="entry name" value="GPI ETHANOLAMINE PHOSPHATE TRANSFERASE 2"/>
    <property type="match status" value="1"/>
</dbReference>
<dbReference type="UniPathway" id="UPA00196"/>
<evidence type="ECO:0000256" key="6">
    <source>
        <dbReference type="ARBA" id="ARBA00022692"/>
    </source>
</evidence>
<reference evidence="10" key="1">
    <citation type="submission" date="2020-08" db="EMBL/GenBank/DDBJ databases">
        <title>Genome sequencing and assembly of the red palm weevil Rhynchophorus ferrugineus.</title>
        <authorList>
            <person name="Dias G.B."/>
            <person name="Bergman C.M."/>
            <person name="Manee M."/>
        </authorList>
    </citation>
    <scope>NUCLEOTIDE SEQUENCE</scope>
    <source>
        <strain evidence="10">AA-2017</strain>
        <tissue evidence="10">Whole larva</tissue>
    </source>
</reference>
<organism evidence="10 11">
    <name type="scientific">Rhynchophorus ferrugineus</name>
    <name type="common">Red palm weevil</name>
    <name type="synonym">Curculio ferrugineus</name>
    <dbReference type="NCBI Taxonomy" id="354439"/>
    <lineage>
        <taxon>Eukaryota</taxon>
        <taxon>Metazoa</taxon>
        <taxon>Ecdysozoa</taxon>
        <taxon>Arthropoda</taxon>
        <taxon>Hexapoda</taxon>
        <taxon>Insecta</taxon>
        <taxon>Pterygota</taxon>
        <taxon>Neoptera</taxon>
        <taxon>Endopterygota</taxon>
        <taxon>Coleoptera</taxon>
        <taxon>Polyphaga</taxon>
        <taxon>Cucujiformia</taxon>
        <taxon>Curculionidae</taxon>
        <taxon>Dryophthorinae</taxon>
        <taxon>Rhynchophorus</taxon>
    </lineage>
</organism>
<dbReference type="AlphaFoldDB" id="A0A834IGG4"/>
<evidence type="ECO:0008006" key="12">
    <source>
        <dbReference type="Google" id="ProtNLM"/>
    </source>
</evidence>
<keyword evidence="9" id="KW-0472">Membrane</keyword>
<evidence type="ECO:0000256" key="5">
    <source>
        <dbReference type="ARBA" id="ARBA00022679"/>
    </source>
</evidence>
<dbReference type="InterPro" id="IPR017850">
    <property type="entry name" value="Alkaline_phosphatase_core_sf"/>
</dbReference>
<evidence type="ECO:0000256" key="4">
    <source>
        <dbReference type="ARBA" id="ARBA00022502"/>
    </source>
</evidence>
<name>A0A834IGG4_RHYFE</name>
<dbReference type="GO" id="GO:0005789">
    <property type="term" value="C:endoplasmic reticulum membrane"/>
    <property type="evidence" value="ECO:0007669"/>
    <property type="project" value="UniProtKB-SubCell"/>
</dbReference>
<keyword evidence="7" id="KW-0256">Endoplasmic reticulum</keyword>
<dbReference type="InterPro" id="IPR037674">
    <property type="entry name" value="PIG-G_N"/>
</dbReference>
<dbReference type="GO" id="GO:0051267">
    <property type="term" value="F:CP2 mannose-ethanolamine phosphotransferase activity"/>
    <property type="evidence" value="ECO:0007669"/>
    <property type="project" value="TreeGrafter"/>
</dbReference>
<dbReference type="Gene3D" id="3.40.720.10">
    <property type="entry name" value="Alkaline Phosphatase, subunit A"/>
    <property type="match status" value="1"/>
</dbReference>
<evidence type="ECO:0000313" key="11">
    <source>
        <dbReference type="Proteomes" id="UP000625711"/>
    </source>
</evidence>
<dbReference type="CDD" id="cd16024">
    <property type="entry name" value="GPI_EPT_2"/>
    <property type="match status" value="1"/>
</dbReference>
<keyword evidence="8" id="KW-1133">Transmembrane helix</keyword>
<keyword evidence="5" id="KW-0808">Transferase</keyword>
<sequence>MIQLALLLVFAVSLFIFGFFPVSNNIVDIDTELPENLDNYTFNVNESYHSHANKTVLIVIDALRWDFVTPKLMPLTSSLINISGCVSKIQVESPTVTLPRIKALTTGNIPQYIDVVRNLASSEVLVDSWLHSARKGNLKIVFYGDNTWEKLFPDIFTRSEGTTSFFVWDFTEVDNNVTRNVDVELARDDWDIMILHYLGLDHIGHVLGPFSPRIALKLQEMDEIIYRVHKTLSEKGQIVSFITGDHGMRDSGGHGGTTQPEIIVPLISLGVKCQNSSFFQTDIPANIASLLGVEIPSTSIGNLQKSLLDSLSLKQYLYACYYNINLLLKKVKMSPESCYDARHSYKEFVRTGVSSGLSGGGPQGCSIFSIRLNLTRALASFSAIAK</sequence>
<dbReference type="PANTHER" id="PTHR23072">
    <property type="entry name" value="PHOSPHATIDYLINOSITOL GLYCAN-RELATED"/>
    <property type="match status" value="1"/>
</dbReference>
<evidence type="ECO:0000256" key="2">
    <source>
        <dbReference type="ARBA" id="ARBA00004687"/>
    </source>
</evidence>
<dbReference type="Proteomes" id="UP000625711">
    <property type="component" value="Unassembled WGS sequence"/>
</dbReference>
<comment type="caution">
    <text evidence="10">The sequence shown here is derived from an EMBL/GenBank/DDBJ whole genome shotgun (WGS) entry which is preliminary data.</text>
</comment>
<comment type="subcellular location">
    <subcellularLocation>
        <location evidence="1">Endoplasmic reticulum membrane</location>
        <topology evidence="1">Multi-pass membrane protein</topology>
    </subcellularLocation>
</comment>
<dbReference type="InterPro" id="IPR039527">
    <property type="entry name" value="PIGG/GPI7"/>
</dbReference>
<dbReference type="OrthoDB" id="272139at2759"/>
<evidence type="ECO:0000256" key="9">
    <source>
        <dbReference type="ARBA" id="ARBA00023136"/>
    </source>
</evidence>
<evidence type="ECO:0000256" key="7">
    <source>
        <dbReference type="ARBA" id="ARBA00022824"/>
    </source>
</evidence>
<dbReference type="SUPFAM" id="SSF53649">
    <property type="entry name" value="Alkaline phosphatase-like"/>
    <property type="match status" value="1"/>
</dbReference>
<evidence type="ECO:0000256" key="8">
    <source>
        <dbReference type="ARBA" id="ARBA00022989"/>
    </source>
</evidence>